<dbReference type="InterPro" id="IPR002656">
    <property type="entry name" value="Acyl_transf_3_dom"/>
</dbReference>
<gene>
    <name evidence="3" type="ORF">BKA67DRAFT_660528</name>
</gene>
<accession>A0A9P8UGJ8</accession>
<dbReference type="GeneID" id="70136539"/>
<keyword evidence="1" id="KW-0472">Membrane</keyword>
<keyword evidence="1" id="KW-1133">Transmembrane helix</keyword>
<feature type="transmembrane region" description="Helical" evidence="1">
    <location>
        <begin position="209"/>
        <end position="226"/>
    </location>
</feature>
<evidence type="ECO:0000313" key="4">
    <source>
        <dbReference type="Proteomes" id="UP000758603"/>
    </source>
</evidence>
<dbReference type="EMBL" id="JAGPXC010000006">
    <property type="protein sequence ID" value="KAH6651741.1"/>
    <property type="molecule type" value="Genomic_DNA"/>
</dbReference>
<protein>
    <submittedName>
        <fullName evidence="3">Acyltransferase family-domain-containing protein</fullName>
    </submittedName>
</protein>
<feature type="transmembrane region" description="Helical" evidence="1">
    <location>
        <begin position="443"/>
        <end position="463"/>
    </location>
</feature>
<comment type="caution">
    <text evidence="3">The sequence shown here is derived from an EMBL/GenBank/DDBJ whole genome shotgun (WGS) entry which is preliminary data.</text>
</comment>
<dbReference type="RefSeq" id="XP_045956019.1">
    <property type="nucleotide sequence ID" value="XM_046107648.1"/>
</dbReference>
<dbReference type="Proteomes" id="UP000758603">
    <property type="component" value="Unassembled WGS sequence"/>
</dbReference>
<keyword evidence="3" id="KW-0808">Transferase</keyword>
<feature type="transmembrane region" description="Helical" evidence="1">
    <location>
        <begin position="178"/>
        <end position="197"/>
    </location>
</feature>
<sequence>MLFLPKLLFAKTEAEYHQIPLHAPQTDSIEEGTQNHRDENIRRNEWWWSMLPWFVAVALRKTNRQLPKKSSTSYLNGIRGVACIIVFIRHITDYWDESHNHNNAFGTDPAPENRGVGQLPIVRIIYAGEGMVSLFFVLSGFVLTYSPLRKINNASSPSSDSDLLTGLCSSILRRGVRLFAPAIPLIFLTCFATWNYPSFHPGRWRDSDPAFLEFLWGYVGIAMPLFNPFTFEQYMPPSFNHCWTLAVEYRGSMIVFLVCIATCRLTTRARKLVVGGSAFWALHTRSGDMFCFLSGMFLAELRYSPLSSDLPTAIRFTIPQSATHTLTICLLLFSMLVIGWPSNGAQGIEPFNSLEKLVPLEWRKGDHWSHTTAYFWSTIGAVGMLTAVENLPSVQQLLSTTPILYLGEISFSFYLLHWMAYLWPGAIMMHYLTKSLGWPQGLSFYSMFLITLALTTVAADYYWRAVDEKCVWIGKALVDWLGVYDDSTPRLSSPQRTANRLTDEDQTLPVALDSVTTPVKQE</sequence>
<dbReference type="OrthoDB" id="5819582at2759"/>
<dbReference type="GO" id="GO:0016747">
    <property type="term" value="F:acyltransferase activity, transferring groups other than amino-acyl groups"/>
    <property type="evidence" value="ECO:0007669"/>
    <property type="project" value="InterPro"/>
</dbReference>
<organism evidence="3 4">
    <name type="scientific">Truncatella angustata</name>
    <dbReference type="NCBI Taxonomy" id="152316"/>
    <lineage>
        <taxon>Eukaryota</taxon>
        <taxon>Fungi</taxon>
        <taxon>Dikarya</taxon>
        <taxon>Ascomycota</taxon>
        <taxon>Pezizomycotina</taxon>
        <taxon>Sordariomycetes</taxon>
        <taxon>Xylariomycetidae</taxon>
        <taxon>Amphisphaeriales</taxon>
        <taxon>Sporocadaceae</taxon>
        <taxon>Truncatella</taxon>
    </lineage>
</organism>
<evidence type="ECO:0000256" key="1">
    <source>
        <dbReference type="SAM" id="Phobius"/>
    </source>
</evidence>
<feature type="transmembrane region" description="Helical" evidence="1">
    <location>
        <begin position="322"/>
        <end position="340"/>
    </location>
</feature>
<keyword evidence="4" id="KW-1185">Reference proteome</keyword>
<evidence type="ECO:0000313" key="3">
    <source>
        <dbReference type="EMBL" id="KAH6651741.1"/>
    </source>
</evidence>
<dbReference type="InterPro" id="IPR050879">
    <property type="entry name" value="Acyltransferase_3"/>
</dbReference>
<dbReference type="Pfam" id="PF01757">
    <property type="entry name" value="Acyl_transf_3"/>
    <property type="match status" value="1"/>
</dbReference>
<proteinExistence type="predicted"/>
<evidence type="ECO:0000259" key="2">
    <source>
        <dbReference type="Pfam" id="PF01757"/>
    </source>
</evidence>
<keyword evidence="1" id="KW-0812">Transmembrane</keyword>
<dbReference type="AlphaFoldDB" id="A0A9P8UGJ8"/>
<dbReference type="PANTHER" id="PTHR23028">
    <property type="entry name" value="ACETYLTRANSFERASE"/>
    <property type="match status" value="1"/>
</dbReference>
<keyword evidence="3" id="KW-0012">Acyltransferase</keyword>
<feature type="domain" description="Acyltransferase 3" evidence="2">
    <location>
        <begin position="74"/>
        <end position="457"/>
    </location>
</feature>
<feature type="transmembrane region" description="Helical" evidence="1">
    <location>
        <begin position="373"/>
        <end position="391"/>
    </location>
</feature>
<feature type="transmembrane region" description="Helical" evidence="1">
    <location>
        <begin position="124"/>
        <end position="145"/>
    </location>
</feature>
<name>A0A9P8UGJ8_9PEZI</name>
<reference evidence="3" key="1">
    <citation type="journal article" date="2021" name="Nat. Commun.">
        <title>Genetic determinants of endophytism in the Arabidopsis root mycobiome.</title>
        <authorList>
            <person name="Mesny F."/>
            <person name="Miyauchi S."/>
            <person name="Thiergart T."/>
            <person name="Pickel B."/>
            <person name="Atanasova L."/>
            <person name="Karlsson M."/>
            <person name="Huettel B."/>
            <person name="Barry K.W."/>
            <person name="Haridas S."/>
            <person name="Chen C."/>
            <person name="Bauer D."/>
            <person name="Andreopoulos W."/>
            <person name="Pangilinan J."/>
            <person name="LaButti K."/>
            <person name="Riley R."/>
            <person name="Lipzen A."/>
            <person name="Clum A."/>
            <person name="Drula E."/>
            <person name="Henrissat B."/>
            <person name="Kohler A."/>
            <person name="Grigoriev I.V."/>
            <person name="Martin F.M."/>
            <person name="Hacquard S."/>
        </authorList>
    </citation>
    <scope>NUCLEOTIDE SEQUENCE</scope>
    <source>
        <strain evidence="3">MPI-SDFR-AT-0073</strain>
    </source>
</reference>
<dbReference type="PANTHER" id="PTHR23028:SF134">
    <property type="entry name" value="PUTATIVE (AFU_ORTHOLOGUE AFUA_4G08520)-RELATED"/>
    <property type="match status" value="1"/>
</dbReference>
<feature type="transmembrane region" description="Helical" evidence="1">
    <location>
        <begin position="403"/>
        <end position="423"/>
    </location>
</feature>